<sequence>MRQRTEIKGTSSPAMIWNNSYPDINVQNILIKRSIQLQSSTRSLPPVHSEQFSPIGDLHDWAAGWREGLRNHMVYVCSSVRRHFGGKFGITDKVAGGAVIRSGTELGGSPGDFKLSVLRMRRGSESVYLSTTPLSVTFLMWLLHCRASARTHSYPMFTLMSCTLQLRLPLVSPFPTLRAPHLLHHSSASLHPFTRFPSLGGLHGLVVAELGSGSQRVDTQISPTCANGRLAQNPRRPVDSHPR</sequence>
<dbReference type="AlphaFoldDB" id="A0AAV9R921"/>
<accession>A0AAV9R921</accession>
<gene>
    <name evidence="2" type="ORF">CRENBAI_008951</name>
</gene>
<feature type="region of interest" description="Disordered" evidence="1">
    <location>
        <begin position="218"/>
        <end position="243"/>
    </location>
</feature>
<protein>
    <submittedName>
        <fullName evidence="2">Uncharacterized protein</fullName>
    </submittedName>
</protein>
<proteinExistence type="predicted"/>
<keyword evidence="3" id="KW-1185">Reference proteome</keyword>
<organism evidence="2 3">
    <name type="scientific">Crenichthys baileyi</name>
    <name type="common">White River springfish</name>
    <dbReference type="NCBI Taxonomy" id="28760"/>
    <lineage>
        <taxon>Eukaryota</taxon>
        <taxon>Metazoa</taxon>
        <taxon>Chordata</taxon>
        <taxon>Craniata</taxon>
        <taxon>Vertebrata</taxon>
        <taxon>Euteleostomi</taxon>
        <taxon>Actinopterygii</taxon>
        <taxon>Neopterygii</taxon>
        <taxon>Teleostei</taxon>
        <taxon>Neoteleostei</taxon>
        <taxon>Acanthomorphata</taxon>
        <taxon>Ovalentaria</taxon>
        <taxon>Atherinomorphae</taxon>
        <taxon>Cyprinodontiformes</taxon>
        <taxon>Goodeidae</taxon>
        <taxon>Crenichthys</taxon>
    </lineage>
</organism>
<name>A0AAV9R921_9TELE</name>
<reference evidence="2 3" key="1">
    <citation type="submission" date="2021-06" db="EMBL/GenBank/DDBJ databases">
        <authorList>
            <person name="Palmer J.M."/>
        </authorList>
    </citation>
    <scope>NUCLEOTIDE SEQUENCE [LARGE SCALE GENOMIC DNA]</scope>
    <source>
        <strain evidence="2 3">MEX-2019</strain>
        <tissue evidence="2">Muscle</tissue>
    </source>
</reference>
<dbReference type="EMBL" id="JAHHUM010002323">
    <property type="protein sequence ID" value="KAK5604865.1"/>
    <property type="molecule type" value="Genomic_DNA"/>
</dbReference>
<dbReference type="Proteomes" id="UP001311232">
    <property type="component" value="Unassembled WGS sequence"/>
</dbReference>
<evidence type="ECO:0000313" key="3">
    <source>
        <dbReference type="Proteomes" id="UP001311232"/>
    </source>
</evidence>
<evidence type="ECO:0000256" key="1">
    <source>
        <dbReference type="SAM" id="MobiDB-lite"/>
    </source>
</evidence>
<evidence type="ECO:0000313" key="2">
    <source>
        <dbReference type="EMBL" id="KAK5604865.1"/>
    </source>
</evidence>
<comment type="caution">
    <text evidence="2">The sequence shown here is derived from an EMBL/GenBank/DDBJ whole genome shotgun (WGS) entry which is preliminary data.</text>
</comment>